<feature type="compositionally biased region" description="Basic and acidic residues" evidence="5">
    <location>
        <begin position="473"/>
        <end position="496"/>
    </location>
</feature>
<feature type="transmembrane region" description="Helical" evidence="6">
    <location>
        <begin position="281"/>
        <end position="298"/>
    </location>
</feature>
<evidence type="ECO:0000256" key="1">
    <source>
        <dbReference type="ARBA" id="ARBA00004141"/>
    </source>
</evidence>
<sequence>MNMMSPPHHVSYANAMSSLVIVIGFCCSILLISVTATETITITSHSIVNFTILWVASLLGGYLFSVVKIPLLGSLVVGILLRNIFDINLPELADTIRTVSLCTILLMSSVEIDLQKLWQLGMVCVRLTSLPGMIEALVSGAFASLLFKMPFTLALGLGYILSAVSPAIVVPGMLSLKSQGLGVEKGIPSLVMAAASFDDVLAITGFTVSIGIALDTESQNIFLSAFIHGPLQLFIGVASGCLLGSLLAICRFCRKQWQCTVIAIELSIATTYFYKQVHLDGVGAVATIIMGVVASLISNHPRFVQYAKINGFASSSSYLHKIGDDLKVVWDIALRPLLFGSIGSAFDFKSLSSNVILKAFAIVIIGVTARMITAYAAVGGRNLVRSERQFISIAWIPKATVQAVLCTIPLAIVEKRMDTSENSEILTWAKQIMTTAIISILLTAPIGLMLIQWLGPRLLSKEDEEEVSVSVRSEQETPRLDSKESTSDKRVSPDSA</sequence>
<evidence type="ECO:0000256" key="5">
    <source>
        <dbReference type="SAM" id="MobiDB-lite"/>
    </source>
</evidence>
<evidence type="ECO:0000313" key="8">
    <source>
        <dbReference type="EMBL" id="KAL3766805.1"/>
    </source>
</evidence>
<dbReference type="PANTHER" id="PTHR31102">
    <property type="match status" value="1"/>
</dbReference>
<feature type="domain" description="Cation/H+ exchanger transmembrane" evidence="7">
    <location>
        <begin position="56"/>
        <end position="447"/>
    </location>
</feature>
<comment type="caution">
    <text evidence="8">The sequence shown here is derived from an EMBL/GenBank/DDBJ whole genome shotgun (WGS) entry which is preliminary data.</text>
</comment>
<keyword evidence="3 6" id="KW-1133">Transmembrane helix</keyword>
<comment type="subcellular location">
    <subcellularLocation>
        <location evidence="1">Membrane</location>
        <topology evidence="1">Multi-pass membrane protein</topology>
    </subcellularLocation>
</comment>
<dbReference type="EMBL" id="JALLPJ020001379">
    <property type="protein sequence ID" value="KAL3766805.1"/>
    <property type="molecule type" value="Genomic_DNA"/>
</dbReference>
<dbReference type="Pfam" id="PF00999">
    <property type="entry name" value="Na_H_Exchanger"/>
    <property type="match status" value="1"/>
</dbReference>
<feature type="transmembrane region" description="Helical" evidence="6">
    <location>
        <begin position="358"/>
        <end position="378"/>
    </location>
</feature>
<evidence type="ECO:0000256" key="4">
    <source>
        <dbReference type="ARBA" id="ARBA00023136"/>
    </source>
</evidence>
<dbReference type="GO" id="GO:0016020">
    <property type="term" value="C:membrane"/>
    <property type="evidence" value="ECO:0007669"/>
    <property type="project" value="UniProtKB-SubCell"/>
</dbReference>
<name>A0ABD3MS59_9STRA</name>
<accession>A0ABD3MS59</accession>
<gene>
    <name evidence="8" type="ORF">ACHAWO_002953</name>
</gene>
<dbReference type="InterPro" id="IPR006153">
    <property type="entry name" value="Cation/H_exchanger_TM"/>
</dbReference>
<dbReference type="Proteomes" id="UP001530400">
    <property type="component" value="Unassembled WGS sequence"/>
</dbReference>
<feature type="transmembrane region" description="Helical" evidence="6">
    <location>
        <begin position="390"/>
        <end position="412"/>
    </location>
</feature>
<dbReference type="InterPro" id="IPR051843">
    <property type="entry name" value="CPA1_transporter"/>
</dbReference>
<evidence type="ECO:0000256" key="3">
    <source>
        <dbReference type="ARBA" id="ARBA00022989"/>
    </source>
</evidence>
<keyword evidence="9" id="KW-1185">Reference proteome</keyword>
<keyword evidence="4 6" id="KW-0472">Membrane</keyword>
<evidence type="ECO:0000256" key="2">
    <source>
        <dbReference type="ARBA" id="ARBA00022692"/>
    </source>
</evidence>
<feature type="transmembrane region" description="Helical" evidence="6">
    <location>
        <begin position="186"/>
        <end position="214"/>
    </location>
</feature>
<feature type="region of interest" description="Disordered" evidence="5">
    <location>
        <begin position="465"/>
        <end position="496"/>
    </location>
</feature>
<evidence type="ECO:0000259" key="7">
    <source>
        <dbReference type="Pfam" id="PF00999"/>
    </source>
</evidence>
<reference evidence="8 9" key="1">
    <citation type="submission" date="2024-10" db="EMBL/GenBank/DDBJ databases">
        <title>Updated reference genomes for cyclostephanoid diatoms.</title>
        <authorList>
            <person name="Roberts W.R."/>
            <person name="Alverson A.J."/>
        </authorList>
    </citation>
    <scope>NUCLEOTIDE SEQUENCE [LARGE SCALE GENOMIC DNA]</scope>
    <source>
        <strain evidence="8 9">AJA010-31</strain>
    </source>
</reference>
<proteinExistence type="predicted"/>
<feature type="transmembrane region" description="Helical" evidence="6">
    <location>
        <begin position="226"/>
        <end position="250"/>
    </location>
</feature>
<feature type="transmembrane region" description="Helical" evidence="6">
    <location>
        <begin position="153"/>
        <end position="174"/>
    </location>
</feature>
<feature type="transmembrane region" description="Helical" evidence="6">
    <location>
        <begin position="52"/>
        <end position="81"/>
    </location>
</feature>
<dbReference type="AlphaFoldDB" id="A0ABD3MS59"/>
<organism evidence="8 9">
    <name type="scientific">Cyclotella atomus</name>
    <dbReference type="NCBI Taxonomy" id="382360"/>
    <lineage>
        <taxon>Eukaryota</taxon>
        <taxon>Sar</taxon>
        <taxon>Stramenopiles</taxon>
        <taxon>Ochrophyta</taxon>
        <taxon>Bacillariophyta</taxon>
        <taxon>Coscinodiscophyceae</taxon>
        <taxon>Thalassiosirophycidae</taxon>
        <taxon>Stephanodiscales</taxon>
        <taxon>Stephanodiscaceae</taxon>
        <taxon>Cyclotella</taxon>
    </lineage>
</organism>
<evidence type="ECO:0000313" key="9">
    <source>
        <dbReference type="Proteomes" id="UP001530400"/>
    </source>
</evidence>
<keyword evidence="2 6" id="KW-0812">Transmembrane</keyword>
<evidence type="ECO:0000256" key="6">
    <source>
        <dbReference type="SAM" id="Phobius"/>
    </source>
</evidence>
<feature type="transmembrane region" description="Helical" evidence="6">
    <location>
        <begin position="432"/>
        <end position="451"/>
    </location>
</feature>
<dbReference type="PANTHER" id="PTHR31102:SF1">
    <property type="entry name" value="CATION_H+ EXCHANGER DOMAIN-CONTAINING PROTEIN"/>
    <property type="match status" value="1"/>
</dbReference>
<protein>
    <recommendedName>
        <fullName evidence="7">Cation/H+ exchanger transmembrane domain-containing protein</fullName>
    </recommendedName>
</protein>